<dbReference type="InterPro" id="IPR002902">
    <property type="entry name" value="GNK2"/>
</dbReference>
<protein>
    <recommendedName>
        <fullName evidence="3">Gnk2-homologous domain-containing protein</fullName>
    </recommendedName>
</protein>
<accession>A0A3N6U901</accession>
<keyword evidence="1" id="KW-0732">Signal</keyword>
<name>A0A3N6U901_BRACR</name>
<evidence type="ECO:0000259" key="3">
    <source>
        <dbReference type="Pfam" id="PF01657"/>
    </source>
</evidence>
<keyword evidence="2" id="KW-0677">Repeat</keyword>
<evidence type="ECO:0000256" key="1">
    <source>
        <dbReference type="ARBA" id="ARBA00022729"/>
    </source>
</evidence>
<dbReference type="EMBL" id="QGKY02001250">
    <property type="protein sequence ID" value="KAF2561172.1"/>
    <property type="molecule type" value="Genomic_DNA"/>
</dbReference>
<dbReference type="Pfam" id="PF01657">
    <property type="entry name" value="Stress-antifung"/>
    <property type="match status" value="1"/>
</dbReference>
<dbReference type="CDD" id="cd23509">
    <property type="entry name" value="Gnk2-like"/>
    <property type="match status" value="1"/>
</dbReference>
<organism evidence="4">
    <name type="scientific">Brassica cretica</name>
    <name type="common">Mustard</name>
    <dbReference type="NCBI Taxonomy" id="69181"/>
    <lineage>
        <taxon>Eukaryota</taxon>
        <taxon>Viridiplantae</taxon>
        <taxon>Streptophyta</taxon>
        <taxon>Embryophyta</taxon>
        <taxon>Tracheophyta</taxon>
        <taxon>Spermatophyta</taxon>
        <taxon>Magnoliopsida</taxon>
        <taxon>eudicotyledons</taxon>
        <taxon>Gunneridae</taxon>
        <taxon>Pentapetalae</taxon>
        <taxon>rosids</taxon>
        <taxon>malvids</taxon>
        <taxon>Brassicales</taxon>
        <taxon>Brassicaceae</taxon>
        <taxon>Brassiceae</taxon>
        <taxon>Brassica</taxon>
    </lineage>
</organism>
<proteinExistence type="predicted"/>
<dbReference type="InterPro" id="IPR038408">
    <property type="entry name" value="GNK2_sf"/>
</dbReference>
<reference evidence="4" key="1">
    <citation type="submission" date="2019-12" db="EMBL/GenBank/DDBJ databases">
        <title>Genome sequencing and annotation of Brassica cretica.</title>
        <authorList>
            <person name="Studholme D.J."/>
            <person name="Sarris P.F."/>
        </authorList>
    </citation>
    <scope>NUCLEOTIDE SEQUENCE</scope>
    <source>
        <strain evidence="4">PFS-102/07</strain>
        <tissue evidence="4">Leaf</tissue>
    </source>
</reference>
<sequence length="87" mass="9691">MKRCFALMIFLASFLLRVLQNLELVHAVGCAGSLFNVNSTYAQNRHNFFSTLASKVVANGRLYNDSLGQNPNRVHALVFCTRGDEQA</sequence>
<comment type="caution">
    <text evidence="4">The sequence shown here is derived from an EMBL/GenBank/DDBJ whole genome shotgun (WGS) entry which is preliminary data.</text>
</comment>
<evidence type="ECO:0000313" key="4">
    <source>
        <dbReference type="EMBL" id="KAF2561172.1"/>
    </source>
</evidence>
<evidence type="ECO:0000256" key="2">
    <source>
        <dbReference type="ARBA" id="ARBA00022737"/>
    </source>
</evidence>
<dbReference type="AlphaFoldDB" id="A0A3N6U901"/>
<gene>
    <name evidence="4" type="ORF">F2Q70_00016946</name>
</gene>
<feature type="domain" description="Gnk2-homologous" evidence="3">
    <location>
        <begin position="35"/>
        <end position="82"/>
    </location>
</feature>
<dbReference type="Gene3D" id="3.30.430.20">
    <property type="entry name" value="Gnk2 domain, C-X8-C-X2-C motif"/>
    <property type="match status" value="1"/>
</dbReference>